<protein>
    <recommendedName>
        <fullName evidence="1">F-box domain-containing protein</fullName>
    </recommendedName>
</protein>
<dbReference type="InterPro" id="IPR036047">
    <property type="entry name" value="F-box-like_dom_sf"/>
</dbReference>
<dbReference type="HOGENOM" id="CLU_1734111_0_0_1"/>
<sequence length="151" mass="16610">MAAVLGNDDLLEEILLRLGFPTTLVHAALVCKRWLRIIAYEPSSRNAATGASSELIFLQASCSSASSARCIRRGRQPFSHFPGEIVPRERGQTLHASSTLLEEDVGDDSSYTMVFLRKDQEVFAETLCVKDGILDRENVRKSAPVAIQESS</sequence>
<dbReference type="InterPro" id="IPR001810">
    <property type="entry name" value="F-box_dom"/>
</dbReference>
<evidence type="ECO:0000313" key="3">
    <source>
        <dbReference type="Proteomes" id="UP000032180"/>
    </source>
</evidence>
<dbReference type="AlphaFoldDB" id="A0A0D9VEY1"/>
<organism evidence="2 3">
    <name type="scientific">Leersia perrieri</name>
    <dbReference type="NCBI Taxonomy" id="77586"/>
    <lineage>
        <taxon>Eukaryota</taxon>
        <taxon>Viridiplantae</taxon>
        <taxon>Streptophyta</taxon>
        <taxon>Embryophyta</taxon>
        <taxon>Tracheophyta</taxon>
        <taxon>Spermatophyta</taxon>
        <taxon>Magnoliopsida</taxon>
        <taxon>Liliopsida</taxon>
        <taxon>Poales</taxon>
        <taxon>Poaceae</taxon>
        <taxon>BOP clade</taxon>
        <taxon>Oryzoideae</taxon>
        <taxon>Oryzeae</taxon>
        <taxon>Oryzinae</taxon>
        <taxon>Leersia</taxon>
    </lineage>
</organism>
<dbReference type="Gene3D" id="1.20.1280.50">
    <property type="match status" value="1"/>
</dbReference>
<reference evidence="2 3" key="1">
    <citation type="submission" date="2012-08" db="EMBL/GenBank/DDBJ databases">
        <title>Oryza genome evolution.</title>
        <authorList>
            <person name="Wing R.A."/>
        </authorList>
    </citation>
    <scope>NUCLEOTIDE SEQUENCE</scope>
</reference>
<dbReference type="PANTHER" id="PTHR33207">
    <property type="entry name" value="F-BOX DOMAIN CONTAINING PROTEIN-RELATED"/>
    <property type="match status" value="1"/>
</dbReference>
<name>A0A0D9VEY1_9ORYZ</name>
<reference evidence="2" key="3">
    <citation type="submission" date="2015-04" db="UniProtKB">
        <authorList>
            <consortium name="EnsemblPlants"/>
        </authorList>
    </citation>
    <scope>IDENTIFICATION</scope>
</reference>
<proteinExistence type="predicted"/>
<dbReference type="Pfam" id="PF00646">
    <property type="entry name" value="F-box"/>
    <property type="match status" value="1"/>
</dbReference>
<reference evidence="3" key="2">
    <citation type="submission" date="2013-12" db="EMBL/GenBank/DDBJ databases">
        <authorList>
            <person name="Yu Y."/>
            <person name="Lee S."/>
            <person name="de Baynast K."/>
            <person name="Wissotski M."/>
            <person name="Liu L."/>
            <person name="Talag J."/>
            <person name="Goicoechea J."/>
            <person name="Angelova A."/>
            <person name="Jetty R."/>
            <person name="Kudrna D."/>
            <person name="Golser W."/>
            <person name="Rivera L."/>
            <person name="Zhang J."/>
            <person name="Wing R."/>
        </authorList>
    </citation>
    <scope>NUCLEOTIDE SEQUENCE</scope>
</reference>
<keyword evidence="3" id="KW-1185">Reference proteome</keyword>
<evidence type="ECO:0000259" key="1">
    <source>
        <dbReference type="Pfam" id="PF00646"/>
    </source>
</evidence>
<accession>A0A0D9VEY1</accession>
<dbReference type="EnsemblPlants" id="LPERR02G10650.1">
    <property type="protein sequence ID" value="LPERR02G10650.1"/>
    <property type="gene ID" value="LPERR02G10650"/>
</dbReference>
<evidence type="ECO:0000313" key="2">
    <source>
        <dbReference type="EnsemblPlants" id="LPERR02G10650.1"/>
    </source>
</evidence>
<dbReference type="Proteomes" id="UP000032180">
    <property type="component" value="Chromosome 2"/>
</dbReference>
<dbReference type="SUPFAM" id="SSF81383">
    <property type="entry name" value="F-box domain"/>
    <property type="match status" value="1"/>
</dbReference>
<dbReference type="Gramene" id="LPERR02G10650.1">
    <property type="protein sequence ID" value="LPERR02G10650.1"/>
    <property type="gene ID" value="LPERR02G10650"/>
</dbReference>
<feature type="domain" description="F-box" evidence="1">
    <location>
        <begin position="8"/>
        <end position="40"/>
    </location>
</feature>